<accession>A0ABQ5KMN6</accession>
<name>A0ABQ5KMN6_9EUKA</name>
<keyword evidence="1" id="KW-0472">Membrane</keyword>
<reference evidence="3" key="1">
    <citation type="submission" date="2022-03" db="EMBL/GenBank/DDBJ databases">
        <title>Draft genome sequence of Aduncisulcus paluster, a free-living microaerophilic Fornicata.</title>
        <authorList>
            <person name="Yuyama I."/>
            <person name="Kume K."/>
            <person name="Tamura T."/>
            <person name="Inagaki Y."/>
            <person name="Hashimoto T."/>
        </authorList>
    </citation>
    <scope>NUCLEOTIDE SEQUENCE</scope>
    <source>
        <strain evidence="3">NY0171</strain>
    </source>
</reference>
<evidence type="ECO:0000259" key="2">
    <source>
        <dbReference type="Pfam" id="PF00881"/>
    </source>
</evidence>
<feature type="non-terminal residue" evidence="3">
    <location>
        <position position="1"/>
    </location>
</feature>
<feature type="domain" description="Nitroreductase" evidence="2">
    <location>
        <begin position="3"/>
        <end position="59"/>
    </location>
</feature>
<keyword evidence="1" id="KW-1133">Transmembrane helix</keyword>
<keyword evidence="1" id="KW-0812">Transmembrane</keyword>
<gene>
    <name evidence="3" type="ORF">ADUPG1_007513</name>
</gene>
<keyword evidence="4" id="KW-1185">Reference proteome</keyword>
<evidence type="ECO:0000313" key="3">
    <source>
        <dbReference type="EMBL" id="GKT33784.1"/>
    </source>
</evidence>
<dbReference type="InterPro" id="IPR000415">
    <property type="entry name" value="Nitroreductase-like"/>
</dbReference>
<dbReference type="Gene3D" id="3.40.109.10">
    <property type="entry name" value="NADH Oxidase"/>
    <property type="match status" value="1"/>
</dbReference>
<proteinExistence type="predicted"/>
<evidence type="ECO:0000313" key="4">
    <source>
        <dbReference type="Proteomes" id="UP001057375"/>
    </source>
</evidence>
<dbReference type="InterPro" id="IPR029479">
    <property type="entry name" value="Nitroreductase"/>
</dbReference>
<organism evidence="3 4">
    <name type="scientific">Aduncisulcus paluster</name>
    <dbReference type="NCBI Taxonomy" id="2918883"/>
    <lineage>
        <taxon>Eukaryota</taxon>
        <taxon>Metamonada</taxon>
        <taxon>Carpediemonas-like organisms</taxon>
        <taxon>Aduncisulcus</taxon>
    </lineage>
</organism>
<dbReference type="EMBL" id="BQXS01010494">
    <property type="protein sequence ID" value="GKT33784.1"/>
    <property type="molecule type" value="Genomic_DNA"/>
</dbReference>
<sequence>DELDAGLAAKSMELMARTLGIGSLLVGIFTTFANKSRSTKAYLGVARREKIVACLALGYPDVKYVRTVPRRKANVIWR</sequence>
<comment type="caution">
    <text evidence="3">The sequence shown here is derived from an EMBL/GenBank/DDBJ whole genome shotgun (WGS) entry which is preliminary data.</text>
</comment>
<dbReference type="Proteomes" id="UP001057375">
    <property type="component" value="Unassembled WGS sequence"/>
</dbReference>
<protein>
    <submittedName>
        <fullName evidence="3">4Fe-4S dicluster domain-containing protein</fullName>
    </submittedName>
</protein>
<dbReference type="Pfam" id="PF00881">
    <property type="entry name" value="Nitroreductase"/>
    <property type="match status" value="1"/>
</dbReference>
<feature type="transmembrane region" description="Helical" evidence="1">
    <location>
        <begin position="14"/>
        <end position="33"/>
    </location>
</feature>
<evidence type="ECO:0000256" key="1">
    <source>
        <dbReference type="SAM" id="Phobius"/>
    </source>
</evidence>
<dbReference type="SUPFAM" id="SSF55469">
    <property type="entry name" value="FMN-dependent nitroreductase-like"/>
    <property type="match status" value="1"/>
</dbReference>